<dbReference type="EMBL" id="CTRI01000003">
    <property type="protein sequence ID" value="CQR27828.1"/>
    <property type="molecule type" value="Genomic_DNA"/>
</dbReference>
<dbReference type="PRINTS" id="PR00080">
    <property type="entry name" value="SDRFAMILY"/>
</dbReference>
<proteinExistence type="inferred from homology"/>
<keyword evidence="2" id="KW-0560">Oxidoreductase</keyword>
<reference evidence="4" key="3">
    <citation type="submission" date="2010-07" db="EMBL/GenBank/DDBJ databases">
        <authorList>
            <person name="Genoscope - CEA"/>
        </authorList>
    </citation>
    <scope>NUCLEOTIDE SEQUENCE</scope>
    <source>
        <strain evidence="4">3As</strain>
    </source>
</reference>
<evidence type="ECO:0000313" key="8">
    <source>
        <dbReference type="Proteomes" id="UP000078599"/>
    </source>
</evidence>
<evidence type="ECO:0000256" key="2">
    <source>
        <dbReference type="ARBA" id="ARBA00023002"/>
    </source>
</evidence>
<gene>
    <name evidence="4" type="ordered locus">THI_0227</name>
    <name evidence="6" type="ORF">J0I24_16295</name>
    <name evidence="5" type="ORF">THICB1_110225</name>
</gene>
<dbReference type="KEGG" id="thi:THI_0227"/>
<protein>
    <submittedName>
        <fullName evidence="4">Dehydrogenase</fullName>
    </submittedName>
    <submittedName>
        <fullName evidence="6">SDR family oxidoreductase</fullName>
    </submittedName>
</protein>
<dbReference type="InterPro" id="IPR002347">
    <property type="entry name" value="SDR_fam"/>
</dbReference>
<dbReference type="Proteomes" id="UP000078599">
    <property type="component" value="Unassembled WGS sequence"/>
</dbReference>
<dbReference type="PANTHER" id="PTHR44196:SF1">
    <property type="entry name" value="DEHYDROGENASE_REDUCTASE SDR FAMILY MEMBER 7B"/>
    <property type="match status" value="1"/>
</dbReference>
<name>D6CQT9_THIA3</name>
<dbReference type="Gene3D" id="3.40.50.720">
    <property type="entry name" value="NAD(P)-binding Rossmann-like Domain"/>
    <property type="match status" value="1"/>
</dbReference>
<sequence length="283" mass="30466">MTAASPAPIVLLTGASSGIGAALAAAYAARGWRLVLIARRAELLEQVARDAHLDPTDAARVRLIAADVRDTDRLRLEADTLLREWGCPQVVIANAGISHGVDLSQADDLDVAIDIMDINWAAALATLAPFIAPMRARGSGALVGIASVAGIRGLPCHAAYCASKAALIRSLESLRVELRPSGVKVVTLSPGYIETPMTAGNRFRMPFLISPAEFARHALPAIDAGRAYVTIPWQMGWLGKFLHIVPRAVFDHYAGRYGRKARKDDCEPCQAMTRRNRMRRGGK</sequence>
<evidence type="ECO:0000313" key="7">
    <source>
        <dbReference type="Proteomes" id="UP000002372"/>
    </source>
</evidence>
<dbReference type="PANTHER" id="PTHR44196">
    <property type="entry name" value="DEHYDROGENASE/REDUCTASE SDR FAMILY MEMBER 7B"/>
    <property type="match status" value="1"/>
</dbReference>
<dbReference type="NCBIfam" id="NF005437">
    <property type="entry name" value="PRK07024.1"/>
    <property type="match status" value="1"/>
</dbReference>
<dbReference type="Pfam" id="PF00106">
    <property type="entry name" value="adh_short"/>
    <property type="match status" value="1"/>
</dbReference>
<reference key="1">
    <citation type="submission" date="2009-07" db="EMBL/GenBank/DDBJ databases">
        <authorList>
            <person name="Genoscope - CEA"/>
        </authorList>
    </citation>
    <scope>NUCLEOTIDE SEQUENCE</scope>
    <source>
        <strain>3As</strain>
    </source>
</reference>
<comment type="similarity">
    <text evidence="1 3">Belongs to the short-chain dehydrogenases/reductases (SDR) family.</text>
</comment>
<evidence type="ECO:0000313" key="4">
    <source>
        <dbReference type="EMBL" id="CAZ86980.1"/>
    </source>
</evidence>
<accession>D6CQT9</accession>
<dbReference type="GO" id="GO:0016020">
    <property type="term" value="C:membrane"/>
    <property type="evidence" value="ECO:0007669"/>
    <property type="project" value="TreeGrafter"/>
</dbReference>
<dbReference type="Proteomes" id="UP000002372">
    <property type="component" value="Chromosome"/>
</dbReference>
<evidence type="ECO:0000256" key="1">
    <source>
        <dbReference type="ARBA" id="ARBA00006484"/>
    </source>
</evidence>
<dbReference type="EMBL" id="FP475956">
    <property type="protein sequence ID" value="CAZ86980.1"/>
    <property type="molecule type" value="Genomic_DNA"/>
</dbReference>
<evidence type="ECO:0000313" key="5">
    <source>
        <dbReference type="EMBL" id="CQR27828.1"/>
    </source>
</evidence>
<evidence type="ECO:0000256" key="3">
    <source>
        <dbReference type="RuleBase" id="RU000363"/>
    </source>
</evidence>
<dbReference type="PRINTS" id="PR00081">
    <property type="entry name" value="GDHRDH"/>
</dbReference>
<dbReference type="InterPro" id="IPR036291">
    <property type="entry name" value="NAD(P)-bd_dom_sf"/>
</dbReference>
<dbReference type="Proteomes" id="UP000664800">
    <property type="component" value="Unassembled WGS sequence"/>
</dbReference>
<organism evidence="4 7">
    <name type="scientific">Thiomonas arsenitoxydans (strain DSM 22701 / CIP 110005 / 3As)</name>
    <dbReference type="NCBI Taxonomy" id="426114"/>
    <lineage>
        <taxon>Bacteria</taxon>
        <taxon>Pseudomonadati</taxon>
        <taxon>Pseudomonadota</taxon>
        <taxon>Betaproteobacteria</taxon>
        <taxon>Burkholderiales</taxon>
        <taxon>Thiomonas</taxon>
    </lineage>
</organism>
<dbReference type="HOGENOM" id="CLU_010194_2_1_4"/>
<dbReference type="OrthoDB" id="9797538at2"/>
<dbReference type="RefSeq" id="WP_013104367.1">
    <property type="nucleotide sequence ID" value="NC_014145.1"/>
</dbReference>
<dbReference type="EMBL" id="JAFKMR010000047">
    <property type="protein sequence ID" value="MBN8745829.1"/>
    <property type="molecule type" value="Genomic_DNA"/>
</dbReference>
<reference evidence="6" key="5">
    <citation type="submission" date="2021-02" db="EMBL/GenBank/DDBJ databases">
        <title>Thiocyanate and organic carbon inputs drive convergent selection for specific autotrophic Afipia and Thiobacillus strains within complex microbiomes.</title>
        <authorList>
            <person name="Huddy R.J."/>
            <person name="Sachdeva R."/>
            <person name="Kadzinga F."/>
            <person name="Kantor R.S."/>
            <person name="Harrison S.T.L."/>
            <person name="Banfield J.F."/>
        </authorList>
    </citation>
    <scope>NUCLEOTIDE SEQUENCE</scope>
    <source>
        <strain evidence="6">SCN18_13_7_16_R3_B_64_19</strain>
    </source>
</reference>
<keyword evidence="8" id="KW-1185">Reference proteome</keyword>
<reference evidence="5 8" key="4">
    <citation type="submission" date="2015-03" db="EMBL/GenBank/DDBJ databases">
        <authorList>
            <person name="Regsiter A."/>
            <person name="william w."/>
        </authorList>
    </citation>
    <scope>NUCLEOTIDE SEQUENCE [LARGE SCALE GENOMIC DNA]</scope>
    <source>
        <strain evidence="5 8">CB1</strain>
    </source>
</reference>
<dbReference type="SUPFAM" id="SSF51735">
    <property type="entry name" value="NAD(P)-binding Rossmann-fold domains"/>
    <property type="match status" value="1"/>
</dbReference>
<dbReference type="eggNOG" id="COG0300">
    <property type="taxonomic scope" value="Bacteria"/>
</dbReference>
<evidence type="ECO:0000313" key="6">
    <source>
        <dbReference type="EMBL" id="MBN8745829.1"/>
    </source>
</evidence>
<dbReference type="AlphaFoldDB" id="D6CQT9"/>
<reference evidence="7" key="2">
    <citation type="journal article" date="2010" name="PLoS Genet.">
        <title>Structure, function, and evolution of the Thiomonas spp. genome.</title>
        <authorList>
            <person name="Arsene-Ploetze F."/>
            <person name="Koechler S."/>
            <person name="Marchal M."/>
            <person name="Coppee J.Y."/>
            <person name="Chandler M."/>
            <person name="Bonnefoy V."/>
            <person name="Brochier-Armanet C."/>
            <person name="Barakat M."/>
            <person name="Barbe V."/>
            <person name="Battaglia-Brunet F."/>
            <person name="Bruneel O."/>
            <person name="Bryan C.G."/>
            <person name="Cleiss-Arnold J."/>
            <person name="Cruveiller S."/>
            <person name="Erhardt M."/>
            <person name="Heinrich-Salmeron A."/>
            <person name="Hommais F."/>
            <person name="Joulian C."/>
            <person name="Krin E."/>
            <person name="Lieutaud A."/>
            <person name="Lievremont D."/>
            <person name="Michel C."/>
            <person name="Muller D."/>
            <person name="Ortet P."/>
            <person name="Proux C."/>
            <person name="Siguier P."/>
            <person name="Roche D."/>
            <person name="Rouy Z."/>
            <person name="Salvignol G."/>
            <person name="Slyemi D."/>
            <person name="Talla E."/>
            <person name="Weiss S."/>
            <person name="Weissenbach J."/>
            <person name="Medigue C."/>
            <person name="Bertin P.N."/>
        </authorList>
    </citation>
    <scope>NUCLEOTIDE SEQUENCE [LARGE SCALE GENOMIC DNA]</scope>
    <source>
        <strain evidence="7">DSM 22701 / CIP 110005 / 3As</strain>
    </source>
</reference>
<dbReference type="GO" id="GO:0016491">
    <property type="term" value="F:oxidoreductase activity"/>
    <property type="evidence" value="ECO:0007669"/>
    <property type="project" value="UniProtKB-KW"/>
</dbReference>